<accession>A0ABP4PBE2</accession>
<proteinExistence type="predicted"/>
<organism evidence="1 2">
    <name type="scientific">Dactylosporangium maewongense</name>
    <dbReference type="NCBI Taxonomy" id="634393"/>
    <lineage>
        <taxon>Bacteria</taxon>
        <taxon>Bacillati</taxon>
        <taxon>Actinomycetota</taxon>
        <taxon>Actinomycetes</taxon>
        <taxon>Micromonosporales</taxon>
        <taxon>Micromonosporaceae</taxon>
        <taxon>Dactylosporangium</taxon>
    </lineage>
</organism>
<gene>
    <name evidence="1" type="ORF">GCM10009827_119050</name>
</gene>
<name>A0ABP4PBE2_9ACTN</name>
<dbReference type="Proteomes" id="UP001501470">
    <property type="component" value="Unassembled WGS sequence"/>
</dbReference>
<evidence type="ECO:0000313" key="2">
    <source>
        <dbReference type="Proteomes" id="UP001501470"/>
    </source>
</evidence>
<dbReference type="RefSeq" id="WP_344515808.1">
    <property type="nucleotide sequence ID" value="NZ_BAAAQD010000066.1"/>
</dbReference>
<protein>
    <submittedName>
        <fullName evidence="1">Uncharacterized protein</fullName>
    </submittedName>
</protein>
<dbReference type="EMBL" id="BAAAQD010000066">
    <property type="protein sequence ID" value="GAA1577441.1"/>
    <property type="molecule type" value="Genomic_DNA"/>
</dbReference>
<reference evidence="2" key="1">
    <citation type="journal article" date="2019" name="Int. J. Syst. Evol. Microbiol.">
        <title>The Global Catalogue of Microorganisms (GCM) 10K type strain sequencing project: providing services to taxonomists for standard genome sequencing and annotation.</title>
        <authorList>
            <consortium name="The Broad Institute Genomics Platform"/>
            <consortium name="The Broad Institute Genome Sequencing Center for Infectious Disease"/>
            <person name="Wu L."/>
            <person name="Ma J."/>
        </authorList>
    </citation>
    <scope>NUCLEOTIDE SEQUENCE [LARGE SCALE GENOMIC DNA]</scope>
    <source>
        <strain evidence="2">JCM 15933</strain>
    </source>
</reference>
<evidence type="ECO:0000313" key="1">
    <source>
        <dbReference type="EMBL" id="GAA1577441.1"/>
    </source>
</evidence>
<keyword evidence="2" id="KW-1185">Reference proteome</keyword>
<sequence>MDFEIQRLATSLDEMSPTGRATIFGLCARVLAPLVVEVERRYAGVWSFRDYAPALEVIETFALDAGPAGDHGELRASLAASVPNGHDLDGPWSTNVQAAIICADAGLAAASVDAQPESIWIEYALEPLTSSVQARDIALVRRLGYTAWLYRLPQDPAVAAALNFMQQCCRRILSGGPLTRREFTALVSEGNVLLPVRVD</sequence>
<comment type="caution">
    <text evidence="1">The sequence shown here is derived from an EMBL/GenBank/DDBJ whole genome shotgun (WGS) entry which is preliminary data.</text>
</comment>